<protein>
    <submittedName>
        <fullName evidence="1">Uncharacterized protein</fullName>
    </submittedName>
</protein>
<accession>A0A4S8QKC5</accession>
<comment type="caution">
    <text evidence="1">The sequence shown here is derived from an EMBL/GenBank/DDBJ whole genome shotgun (WGS) entry which is preliminary data.</text>
</comment>
<name>A0A4S8QKC5_9HELO</name>
<keyword evidence="2" id="KW-1185">Reference proteome</keyword>
<sequence>MLRHYLDFRPLQKPSVRVATLIEKRFVGDAGTCKKEDAEKKGVRSKCYLHEVPEMVGICRIHEVVLR</sequence>
<reference evidence="1 2" key="1">
    <citation type="submission" date="2017-12" db="EMBL/GenBank/DDBJ databases">
        <title>Comparative genomics of Botrytis spp.</title>
        <authorList>
            <person name="Valero-Jimenez C.A."/>
            <person name="Tapia P."/>
            <person name="Veloso J."/>
            <person name="Silva-Moreno E."/>
            <person name="Staats M."/>
            <person name="Valdes J.H."/>
            <person name="Van Kan J.A.L."/>
        </authorList>
    </citation>
    <scope>NUCLEOTIDE SEQUENCE [LARGE SCALE GENOMIC DNA]</scope>
    <source>
        <strain evidence="1 2">MUCL435</strain>
    </source>
</reference>
<gene>
    <name evidence="1" type="ORF">BGAL_0679g00020</name>
</gene>
<dbReference type="EMBL" id="PQXL01000675">
    <property type="protein sequence ID" value="THV44291.1"/>
    <property type="molecule type" value="Genomic_DNA"/>
</dbReference>
<evidence type="ECO:0000313" key="1">
    <source>
        <dbReference type="EMBL" id="THV44291.1"/>
    </source>
</evidence>
<organism evidence="1 2">
    <name type="scientific">Botrytis galanthina</name>
    <dbReference type="NCBI Taxonomy" id="278940"/>
    <lineage>
        <taxon>Eukaryota</taxon>
        <taxon>Fungi</taxon>
        <taxon>Dikarya</taxon>
        <taxon>Ascomycota</taxon>
        <taxon>Pezizomycotina</taxon>
        <taxon>Leotiomycetes</taxon>
        <taxon>Helotiales</taxon>
        <taxon>Sclerotiniaceae</taxon>
        <taxon>Botrytis</taxon>
    </lineage>
</organism>
<proteinExistence type="predicted"/>
<dbReference type="AlphaFoldDB" id="A0A4S8QKC5"/>
<dbReference type="Proteomes" id="UP000308671">
    <property type="component" value="Unassembled WGS sequence"/>
</dbReference>
<evidence type="ECO:0000313" key="2">
    <source>
        <dbReference type="Proteomes" id="UP000308671"/>
    </source>
</evidence>